<accession>A0A183TMS5</accession>
<evidence type="ECO:0000313" key="3">
    <source>
        <dbReference type="EMBL" id="VDM04159.1"/>
    </source>
</evidence>
<proteinExistence type="predicted"/>
<reference evidence="3 4" key="2">
    <citation type="submission" date="2018-11" db="EMBL/GenBank/DDBJ databases">
        <authorList>
            <consortium name="Pathogen Informatics"/>
        </authorList>
    </citation>
    <scope>NUCLEOTIDE SEQUENCE [LARGE SCALE GENOMIC DNA]</scope>
    <source>
        <strain evidence="3 4">NST_G2</strain>
    </source>
</reference>
<evidence type="ECO:0000313" key="4">
    <source>
        <dbReference type="Proteomes" id="UP000275846"/>
    </source>
</evidence>
<evidence type="ECO:0000313" key="5">
    <source>
        <dbReference type="WBParaSite" id="SSLN_0001844801-mRNA-1"/>
    </source>
</evidence>
<feature type="domain" description="Reverse transcriptase" evidence="2">
    <location>
        <begin position="2"/>
        <end position="144"/>
    </location>
</feature>
<gene>
    <name evidence="3" type="ORF">SSLN_LOCUS17773</name>
</gene>
<evidence type="ECO:0000256" key="1">
    <source>
        <dbReference type="SAM" id="MobiDB-lite"/>
    </source>
</evidence>
<dbReference type="AlphaFoldDB" id="A0A183TMS5"/>
<dbReference type="Proteomes" id="UP000275846">
    <property type="component" value="Unassembled WGS sequence"/>
</dbReference>
<evidence type="ECO:0000259" key="2">
    <source>
        <dbReference type="Pfam" id="PF00078"/>
    </source>
</evidence>
<protein>
    <submittedName>
        <fullName evidence="5">Reverse transcriptase domain-containing protein</fullName>
    </submittedName>
</protein>
<dbReference type="OrthoDB" id="3047174at2759"/>
<dbReference type="Pfam" id="PF00078">
    <property type="entry name" value="RVT_1"/>
    <property type="match status" value="1"/>
</dbReference>
<organism evidence="5">
    <name type="scientific">Schistocephalus solidus</name>
    <name type="common">Tapeworm</name>
    <dbReference type="NCBI Taxonomy" id="70667"/>
    <lineage>
        <taxon>Eukaryota</taxon>
        <taxon>Metazoa</taxon>
        <taxon>Spiralia</taxon>
        <taxon>Lophotrochozoa</taxon>
        <taxon>Platyhelminthes</taxon>
        <taxon>Cestoda</taxon>
        <taxon>Eucestoda</taxon>
        <taxon>Diphyllobothriidea</taxon>
        <taxon>Diphyllobothriidae</taxon>
        <taxon>Schistocephalus</taxon>
    </lineage>
</organism>
<dbReference type="PANTHER" id="PTHR47027">
    <property type="entry name" value="REVERSE TRANSCRIPTASE DOMAIN-CONTAINING PROTEIN"/>
    <property type="match status" value="1"/>
</dbReference>
<dbReference type="WBParaSite" id="SSLN_0001844801-mRNA-1">
    <property type="protein sequence ID" value="SSLN_0001844801-mRNA-1"/>
    <property type="gene ID" value="SSLN_0001844801"/>
</dbReference>
<reference evidence="5" key="1">
    <citation type="submission" date="2016-06" db="UniProtKB">
        <authorList>
            <consortium name="WormBaseParasite"/>
        </authorList>
    </citation>
    <scope>IDENTIFICATION</scope>
</reference>
<sequence length="261" mass="29369">MQKFGCPERFTQMVHQLPNDMMERVTDNGAVSEGFAVTEGVKQGCVLAPYLFSIMFSVMLMDAIRDERPGIRIAYRMDGKLLNHRRMHFKSHVFITTVYELLFADYCTLNATTEEGIQRSMNHFAATCDNFGLTSNTEKMVIMRQPPTDSSIVVVRRCPPYAPSQGGTVTVTCAPPSEPVSCLMWEWAHWMTGQRTRLRAPQHDLAPISHTPGFTKSGDVEEPWPSESQSTGQPLITYNTHWAGSVVWCKHKIGSLPSYGF</sequence>
<feature type="region of interest" description="Disordered" evidence="1">
    <location>
        <begin position="205"/>
        <end position="232"/>
    </location>
</feature>
<dbReference type="EMBL" id="UYSU01043076">
    <property type="protein sequence ID" value="VDM04159.1"/>
    <property type="molecule type" value="Genomic_DNA"/>
</dbReference>
<name>A0A183TMS5_SCHSO</name>
<keyword evidence="4" id="KW-1185">Reference proteome</keyword>
<dbReference type="PANTHER" id="PTHR47027:SF26">
    <property type="entry name" value="REVERSE TRANSCRIPTASE DOMAIN-CONTAINING PROTEIN"/>
    <property type="match status" value="1"/>
</dbReference>
<dbReference type="InterPro" id="IPR000477">
    <property type="entry name" value="RT_dom"/>
</dbReference>